<dbReference type="RefSeq" id="WP_209705295.1">
    <property type="nucleotide sequence ID" value="NZ_JAFIDA010000001.1"/>
</dbReference>
<gene>
    <name evidence="1" type="ORF">JOF28_001611</name>
</gene>
<dbReference type="AlphaFoldDB" id="A0A940PW38"/>
<name>A0A940PW38_9MICO</name>
<sequence>MRLAHVQQLDFAALSVVNATAKLYPPSRIDLGLIRIGIFDVEASQAAIDHGSTIMLVKSEDRLRATCGG</sequence>
<keyword evidence="2" id="KW-1185">Reference proteome</keyword>
<organism evidence="1 2">
    <name type="scientific">Leucobacter exalbidus</name>
    <dbReference type="NCBI Taxonomy" id="662960"/>
    <lineage>
        <taxon>Bacteria</taxon>
        <taxon>Bacillati</taxon>
        <taxon>Actinomycetota</taxon>
        <taxon>Actinomycetes</taxon>
        <taxon>Micrococcales</taxon>
        <taxon>Microbacteriaceae</taxon>
        <taxon>Leucobacter</taxon>
    </lineage>
</organism>
<protein>
    <submittedName>
        <fullName evidence="1">Uncharacterized protein</fullName>
    </submittedName>
</protein>
<comment type="caution">
    <text evidence="1">The sequence shown here is derived from an EMBL/GenBank/DDBJ whole genome shotgun (WGS) entry which is preliminary data.</text>
</comment>
<reference evidence="1" key="1">
    <citation type="submission" date="2021-02" db="EMBL/GenBank/DDBJ databases">
        <title>Sequencing the genomes of 1000 actinobacteria strains.</title>
        <authorList>
            <person name="Klenk H.-P."/>
        </authorList>
    </citation>
    <scope>NUCLEOTIDE SEQUENCE</scope>
    <source>
        <strain evidence="1">DSM 22850</strain>
    </source>
</reference>
<dbReference type="Proteomes" id="UP000675163">
    <property type="component" value="Unassembled WGS sequence"/>
</dbReference>
<proteinExistence type="predicted"/>
<evidence type="ECO:0000313" key="1">
    <source>
        <dbReference type="EMBL" id="MBP1326379.1"/>
    </source>
</evidence>
<dbReference type="EMBL" id="JAFIDA010000001">
    <property type="protein sequence ID" value="MBP1326379.1"/>
    <property type="molecule type" value="Genomic_DNA"/>
</dbReference>
<evidence type="ECO:0000313" key="2">
    <source>
        <dbReference type="Proteomes" id="UP000675163"/>
    </source>
</evidence>
<accession>A0A940PW38</accession>